<dbReference type="GO" id="GO:0004066">
    <property type="term" value="F:asparagine synthase (glutamine-hydrolyzing) activity"/>
    <property type="evidence" value="ECO:0007669"/>
    <property type="project" value="UniProtKB-EC"/>
</dbReference>
<dbReference type="Proteomes" id="UP000008983">
    <property type="component" value="Unassembled WGS sequence"/>
</dbReference>
<dbReference type="Pfam" id="PF13537">
    <property type="entry name" value="GATase_7"/>
    <property type="match status" value="1"/>
</dbReference>
<feature type="site" description="Important for beta-aspartyl-AMP intermediate formation" evidence="13">
    <location>
        <position position="356"/>
    </location>
</feature>
<dbReference type="SUPFAM" id="SSF56235">
    <property type="entry name" value="N-terminal nucleophile aminohydrolases (Ntn hydrolases)"/>
    <property type="match status" value="1"/>
</dbReference>
<evidence type="ECO:0000256" key="11">
    <source>
        <dbReference type="PIRSR" id="PIRSR001589-1"/>
    </source>
</evidence>
<dbReference type="STRING" id="857967.G0QLN3"/>
<dbReference type="EMBL" id="GL983288">
    <property type="protein sequence ID" value="EGR33871.1"/>
    <property type="molecule type" value="Genomic_DNA"/>
</dbReference>
<accession>G0QLN3</accession>
<dbReference type="InterPro" id="IPR050795">
    <property type="entry name" value="Asn_Synthetase"/>
</dbReference>
<dbReference type="RefSeq" id="XP_004039095.1">
    <property type="nucleotide sequence ID" value="XM_004039047.1"/>
</dbReference>
<dbReference type="FunFam" id="3.40.50.620:FF:000031">
    <property type="entry name" value="Asparagine synthase B"/>
    <property type="match status" value="1"/>
</dbReference>
<dbReference type="GO" id="GO:0005829">
    <property type="term" value="C:cytosol"/>
    <property type="evidence" value="ECO:0007669"/>
    <property type="project" value="TreeGrafter"/>
</dbReference>
<dbReference type="Pfam" id="PF00733">
    <property type="entry name" value="Asn_synthase"/>
    <property type="match status" value="1"/>
</dbReference>
<dbReference type="PIRSF" id="PIRSF001589">
    <property type="entry name" value="Asn_synthetase_glu-h"/>
    <property type="match status" value="1"/>
</dbReference>
<evidence type="ECO:0000256" key="13">
    <source>
        <dbReference type="PIRSR" id="PIRSR001589-3"/>
    </source>
</evidence>
<evidence type="ECO:0000313" key="16">
    <source>
        <dbReference type="Proteomes" id="UP000008983"/>
    </source>
</evidence>
<dbReference type="PANTHER" id="PTHR11772">
    <property type="entry name" value="ASPARAGINE SYNTHETASE"/>
    <property type="match status" value="1"/>
</dbReference>
<dbReference type="SUPFAM" id="SSF52402">
    <property type="entry name" value="Adenine nucleotide alpha hydrolases-like"/>
    <property type="match status" value="1"/>
</dbReference>
<dbReference type="GO" id="GO:0006529">
    <property type="term" value="P:asparagine biosynthetic process"/>
    <property type="evidence" value="ECO:0007669"/>
    <property type="project" value="UniProtKB-KW"/>
</dbReference>
<evidence type="ECO:0000256" key="4">
    <source>
        <dbReference type="ARBA" id="ARBA00022605"/>
    </source>
</evidence>
<proteinExistence type="predicted"/>
<dbReference type="InterPro" id="IPR033738">
    <property type="entry name" value="AsnB_N"/>
</dbReference>
<keyword evidence="5 10" id="KW-0547">Nucleotide-binding</keyword>
<dbReference type="OrthoDB" id="409189at2759"/>
<keyword evidence="7 11" id="KW-0061">Asparagine biosynthesis</keyword>
<feature type="binding site" evidence="12">
    <location>
        <position position="280"/>
    </location>
    <ligand>
        <name>ATP</name>
        <dbReference type="ChEBI" id="CHEBI:30616"/>
    </ligand>
</feature>
<dbReference type="Gene3D" id="3.40.50.620">
    <property type="entry name" value="HUPs"/>
    <property type="match status" value="1"/>
</dbReference>
<dbReference type="CDD" id="cd01991">
    <property type="entry name" value="Asn_synthase_B_C"/>
    <property type="match status" value="1"/>
</dbReference>
<evidence type="ECO:0000256" key="7">
    <source>
        <dbReference type="ARBA" id="ARBA00022888"/>
    </source>
</evidence>
<keyword evidence="16" id="KW-1185">Reference proteome</keyword>
<evidence type="ECO:0000256" key="2">
    <source>
        <dbReference type="ARBA" id="ARBA00012737"/>
    </source>
</evidence>
<protein>
    <recommendedName>
        <fullName evidence="2">asparagine synthase (glutamine-hydrolyzing)</fullName>
        <ecNumber evidence="2">6.3.5.4</ecNumber>
    </recommendedName>
</protein>
<keyword evidence="4 11" id="KW-0028">Amino-acid biosynthesis</keyword>
<dbReference type="GeneID" id="14910060"/>
<keyword evidence="8 11" id="KW-0315">Glutamine amidotransferase</keyword>
<dbReference type="InterPro" id="IPR029055">
    <property type="entry name" value="Ntn_hydrolases_N"/>
</dbReference>
<dbReference type="NCBIfam" id="NF006949">
    <property type="entry name" value="PRK09431.1"/>
    <property type="match status" value="1"/>
</dbReference>
<dbReference type="PANTHER" id="PTHR11772:SF2">
    <property type="entry name" value="ASPARAGINE SYNTHETASE [GLUTAMINE-HYDROLYZING]"/>
    <property type="match status" value="1"/>
</dbReference>
<evidence type="ECO:0000313" key="15">
    <source>
        <dbReference type="EMBL" id="EGR33871.1"/>
    </source>
</evidence>
<dbReference type="InterPro" id="IPR006426">
    <property type="entry name" value="Asn_synth_AEB"/>
</dbReference>
<dbReference type="CDD" id="cd00712">
    <property type="entry name" value="AsnB"/>
    <property type="match status" value="1"/>
</dbReference>
<dbReference type="eggNOG" id="KOG0571">
    <property type="taxonomic scope" value="Eukaryota"/>
</dbReference>
<dbReference type="GO" id="GO:0005524">
    <property type="term" value="F:ATP binding"/>
    <property type="evidence" value="ECO:0007669"/>
    <property type="project" value="UniProtKB-KW"/>
</dbReference>
<keyword evidence="3" id="KW-0436">Ligase</keyword>
<dbReference type="Gene3D" id="3.60.20.10">
    <property type="entry name" value="Glutamine Phosphoribosylpyrophosphate, subunit 1, domain 1"/>
    <property type="match status" value="1"/>
</dbReference>
<evidence type="ECO:0000256" key="6">
    <source>
        <dbReference type="ARBA" id="ARBA00022840"/>
    </source>
</evidence>
<evidence type="ECO:0000256" key="1">
    <source>
        <dbReference type="ARBA" id="ARBA00005187"/>
    </source>
</evidence>
<evidence type="ECO:0000256" key="3">
    <source>
        <dbReference type="ARBA" id="ARBA00022598"/>
    </source>
</evidence>
<evidence type="ECO:0000256" key="9">
    <source>
        <dbReference type="ARBA" id="ARBA00048741"/>
    </source>
</evidence>
<sequence length="585" mass="67316">MCGILGIFNIVGKYEVVRALAAKLARRMKHRGPDSSGIKIYEVEPGVWNIICHERLSICDLSQNGRQPFILQTQGKDQIAFATNGEIYNYQVLRKKYSEKYPLHGHCDCEVIGALYQEYGPKDMWEQLEGMYGVVIYDNNTKKFIACRDHVGIIPMYWGQGKHGEVYIASELKVIEDQCVQLQILLPGHYIDNNMKPTQWYKPIWHEEEYIPKNQIDFRELRERLIQAVLEQLQGDAPFGLFISGGVDSSLIAAITVRLVNEGIIDIKKRGMDRVHSFCIGLEGSPDLTSSQQVADFLGTEHHAIVYTPQEGIDAIPDVIYYTETYNNTTIRASTPMYILARHIKSLGIKYCLTGEGADELFAGYLYFHKAPNAEELHKECVRKVKDLYKYDLLRANKSTMAWGLEVRPPFLHKAFVEYAMSIDPNDKLARNFPKNIEKFILRSAFNDKKNPYLPPDILWRQKEQFSDGVGYMWRDSITAYSETVVSDREFNERELIYEVNTPRNKEQFWYRKCFEEFFPSKEAALTVPYALSIACSTEKALEWCESFKKNTDESGRAVLGIHNQSENLKGTFNDGENTNNQKQK</sequence>
<evidence type="ECO:0000259" key="14">
    <source>
        <dbReference type="PROSITE" id="PS51278"/>
    </source>
</evidence>
<comment type="pathway">
    <text evidence="1">Amino-acid biosynthesis; L-asparagine biosynthesis; L-asparagine from L-aspartate (L-Gln route): step 1/1.</text>
</comment>
<dbReference type="EC" id="6.3.5.4" evidence="2"/>
<dbReference type="FunCoup" id="G0QLN3">
    <property type="interactions" value="226"/>
</dbReference>
<keyword evidence="6 10" id="KW-0067">ATP-binding</keyword>
<evidence type="ECO:0000256" key="5">
    <source>
        <dbReference type="ARBA" id="ARBA00022741"/>
    </source>
</evidence>
<dbReference type="NCBIfam" id="TIGR01536">
    <property type="entry name" value="asn_synth_AEB"/>
    <property type="match status" value="1"/>
</dbReference>
<dbReference type="PROSITE" id="PS51278">
    <property type="entry name" value="GATASE_TYPE_2"/>
    <property type="match status" value="1"/>
</dbReference>
<gene>
    <name evidence="15" type="ORF">IMG5_033880</name>
</gene>
<reference evidence="15 16" key="1">
    <citation type="submission" date="2011-07" db="EMBL/GenBank/DDBJ databases">
        <authorList>
            <person name="Coyne R."/>
            <person name="Brami D."/>
            <person name="Johnson J."/>
            <person name="Hostetler J."/>
            <person name="Hannick L."/>
            <person name="Clark T."/>
            <person name="Cassidy-Hanley D."/>
            <person name="Inman J."/>
        </authorList>
    </citation>
    <scope>NUCLEOTIDE SEQUENCE [LARGE SCALE GENOMIC DNA]</scope>
    <source>
        <strain evidence="15 16">G5</strain>
    </source>
</reference>
<dbReference type="InterPro" id="IPR014729">
    <property type="entry name" value="Rossmann-like_a/b/a_fold"/>
</dbReference>
<dbReference type="OMA" id="GIVCAFD"/>
<dbReference type="InParanoid" id="G0QLN3"/>
<feature type="active site" description="For GATase activity" evidence="11">
    <location>
        <position position="2"/>
    </location>
</feature>
<feature type="binding site" evidence="12">
    <location>
        <position position="108"/>
    </location>
    <ligand>
        <name>L-glutamine</name>
        <dbReference type="ChEBI" id="CHEBI:58359"/>
    </ligand>
</feature>
<evidence type="ECO:0000256" key="8">
    <source>
        <dbReference type="ARBA" id="ARBA00022962"/>
    </source>
</evidence>
<evidence type="ECO:0000256" key="12">
    <source>
        <dbReference type="PIRSR" id="PIRSR001589-2"/>
    </source>
</evidence>
<comment type="catalytic activity">
    <reaction evidence="9">
        <text>L-aspartate + L-glutamine + ATP + H2O = L-asparagine + L-glutamate + AMP + diphosphate + H(+)</text>
        <dbReference type="Rhea" id="RHEA:12228"/>
        <dbReference type="ChEBI" id="CHEBI:15377"/>
        <dbReference type="ChEBI" id="CHEBI:15378"/>
        <dbReference type="ChEBI" id="CHEBI:29985"/>
        <dbReference type="ChEBI" id="CHEBI:29991"/>
        <dbReference type="ChEBI" id="CHEBI:30616"/>
        <dbReference type="ChEBI" id="CHEBI:33019"/>
        <dbReference type="ChEBI" id="CHEBI:58048"/>
        <dbReference type="ChEBI" id="CHEBI:58359"/>
        <dbReference type="ChEBI" id="CHEBI:456215"/>
        <dbReference type="EC" id="6.3.5.4"/>
    </reaction>
</comment>
<dbReference type="InterPro" id="IPR017932">
    <property type="entry name" value="GATase_2_dom"/>
</dbReference>
<evidence type="ECO:0000256" key="10">
    <source>
        <dbReference type="PIRNR" id="PIRNR001589"/>
    </source>
</evidence>
<dbReference type="AlphaFoldDB" id="G0QLN3"/>
<feature type="domain" description="Glutamine amidotransferase type-2" evidence="14">
    <location>
        <begin position="2"/>
        <end position="196"/>
    </location>
</feature>
<dbReference type="InterPro" id="IPR001962">
    <property type="entry name" value="Asn_synthase"/>
</dbReference>
<name>G0QLN3_ICHMU</name>
<organism evidence="15 16">
    <name type="scientific">Ichthyophthirius multifiliis</name>
    <name type="common">White spot disease agent</name>
    <name type="synonym">Ich</name>
    <dbReference type="NCBI Taxonomy" id="5932"/>
    <lineage>
        <taxon>Eukaryota</taxon>
        <taxon>Sar</taxon>
        <taxon>Alveolata</taxon>
        <taxon>Ciliophora</taxon>
        <taxon>Intramacronucleata</taxon>
        <taxon>Oligohymenophorea</taxon>
        <taxon>Hymenostomatida</taxon>
        <taxon>Ophryoglenina</taxon>
        <taxon>Ichthyophthirius</taxon>
    </lineage>
</organism>